<dbReference type="InterPro" id="IPR013783">
    <property type="entry name" value="Ig-like_fold"/>
</dbReference>
<dbReference type="OrthoDB" id="5803286at2"/>
<sequence>MRYYHALSLISLLSLTACGGGGSETETPTPVTPTPPSLTRCEQGSELTVVSTSSSIEFMTEQNYFAHQTATIIAKIENRDSSGLDFTWQQLSGPTLVLTSIKSPVLAVQFAEAGSYSFSVNIQSSGLNLTENLDLTVSEATSSLLTIRSGHQVVEGNNASFRIDRTGTNGDQIPSNISWCIASGPEVKLDVVNPERPQFVAPTVDTDTVSILRATGTIAGESASGEVIALITNEAPITSQYFDTPVARTFAYKNSSPYADAIETCVYSNQLTSPCSTSKLPLLGQLSGGTDKAKIMDRVLVSHQWMGDNFETFIDQMDPNSDFANLLQSVTSVVISYDVRPSFYWVVTGAIYLDPNDLWLLAQERDVINEAPDYRSNFSNELGFIMPWRYVKNNEYVSDTTPRSTRTNRTLTQLSPDLSSLLYHELAHANDFFPSSTHSSLGINSQTLLDHFQRRANAGELISDLLTVLFPLTSNEMFNLAKVSFKGDTANSVQKAYMPDDITQFFSNDIASDYYAYSSTREDVAMLFEESMMSHRYGILRDVGVTDRPENATAQTIIVDWGQRGRIGQNSLQDRAAFVLESIFPTMNGANLISNLPTPIAMTKGESWSENLTISLLEKSQKSSSSQQHSTSEESRVHPEIRVSGDRHRREN</sequence>
<dbReference type="Proteomes" id="UP000318126">
    <property type="component" value="Unassembled WGS sequence"/>
</dbReference>
<dbReference type="AlphaFoldDB" id="A0A553JN28"/>
<keyword evidence="4" id="KW-1185">Reference proteome</keyword>
<proteinExistence type="predicted"/>
<feature type="compositionally biased region" description="Basic and acidic residues" evidence="1">
    <location>
        <begin position="631"/>
        <end position="652"/>
    </location>
</feature>
<feature type="signal peptide" evidence="2">
    <location>
        <begin position="1"/>
        <end position="19"/>
    </location>
</feature>
<feature type="chain" id="PRO_5021857387" description="Lipoprotein" evidence="2">
    <location>
        <begin position="20"/>
        <end position="652"/>
    </location>
</feature>
<feature type="region of interest" description="Disordered" evidence="1">
    <location>
        <begin position="618"/>
        <end position="652"/>
    </location>
</feature>
<reference evidence="4" key="1">
    <citation type="submission" date="2019-07" db="EMBL/GenBank/DDBJ databases">
        <title>Shewanella sp. YLB-08 draft genomic sequence.</title>
        <authorList>
            <person name="Yu L."/>
        </authorList>
    </citation>
    <scope>NUCLEOTIDE SEQUENCE [LARGE SCALE GENOMIC DNA]</scope>
    <source>
        <strain evidence="4">JCM 20706</strain>
    </source>
</reference>
<accession>A0A553JN28</accession>
<dbReference type="Gene3D" id="2.60.40.10">
    <property type="entry name" value="Immunoglobulins"/>
    <property type="match status" value="1"/>
</dbReference>
<dbReference type="RefSeq" id="WP_144040646.1">
    <property type="nucleotide sequence ID" value="NZ_BMPL01000015.1"/>
</dbReference>
<organism evidence="3 4">
    <name type="scientific">Shewanella hanedai</name>
    <name type="common">Alteromonas hanedai</name>
    <dbReference type="NCBI Taxonomy" id="25"/>
    <lineage>
        <taxon>Bacteria</taxon>
        <taxon>Pseudomonadati</taxon>
        <taxon>Pseudomonadota</taxon>
        <taxon>Gammaproteobacteria</taxon>
        <taxon>Alteromonadales</taxon>
        <taxon>Shewanellaceae</taxon>
        <taxon>Shewanella</taxon>
    </lineage>
</organism>
<keyword evidence="2" id="KW-0732">Signal</keyword>
<gene>
    <name evidence="3" type="ORF">FN961_13210</name>
</gene>
<dbReference type="PROSITE" id="PS51257">
    <property type="entry name" value="PROKAR_LIPOPROTEIN"/>
    <property type="match status" value="1"/>
</dbReference>
<evidence type="ECO:0000313" key="4">
    <source>
        <dbReference type="Proteomes" id="UP000318126"/>
    </source>
</evidence>
<name>A0A553JN28_SHEHA</name>
<feature type="region of interest" description="Disordered" evidence="1">
    <location>
        <begin position="21"/>
        <end position="43"/>
    </location>
</feature>
<dbReference type="EMBL" id="VKGK01000015">
    <property type="protein sequence ID" value="TRY13865.1"/>
    <property type="molecule type" value="Genomic_DNA"/>
</dbReference>
<protein>
    <recommendedName>
        <fullName evidence="5">Lipoprotein</fullName>
    </recommendedName>
</protein>
<comment type="caution">
    <text evidence="3">The sequence shown here is derived from an EMBL/GenBank/DDBJ whole genome shotgun (WGS) entry which is preliminary data.</text>
</comment>
<evidence type="ECO:0008006" key="5">
    <source>
        <dbReference type="Google" id="ProtNLM"/>
    </source>
</evidence>
<evidence type="ECO:0000256" key="1">
    <source>
        <dbReference type="SAM" id="MobiDB-lite"/>
    </source>
</evidence>
<evidence type="ECO:0000313" key="3">
    <source>
        <dbReference type="EMBL" id="TRY13865.1"/>
    </source>
</evidence>
<evidence type="ECO:0000256" key="2">
    <source>
        <dbReference type="SAM" id="SignalP"/>
    </source>
</evidence>
<feature type="compositionally biased region" description="Low complexity" evidence="1">
    <location>
        <begin position="618"/>
        <end position="630"/>
    </location>
</feature>